<feature type="region of interest" description="Disordered" evidence="1">
    <location>
        <begin position="242"/>
        <end position="262"/>
    </location>
</feature>
<protein>
    <submittedName>
        <fullName evidence="2">Uncharacterized protein</fullName>
    </submittedName>
</protein>
<proteinExistence type="predicted"/>
<organism evidence="2">
    <name type="scientific">Ditylum brightwellii</name>
    <dbReference type="NCBI Taxonomy" id="49249"/>
    <lineage>
        <taxon>Eukaryota</taxon>
        <taxon>Sar</taxon>
        <taxon>Stramenopiles</taxon>
        <taxon>Ochrophyta</taxon>
        <taxon>Bacillariophyta</taxon>
        <taxon>Mediophyceae</taxon>
        <taxon>Lithodesmiophycidae</taxon>
        <taxon>Lithodesmiales</taxon>
        <taxon>Lithodesmiaceae</taxon>
        <taxon>Ditylum</taxon>
    </lineage>
</organism>
<dbReference type="EMBL" id="HBNS01032213">
    <property type="protein sequence ID" value="CAE4626898.1"/>
    <property type="molecule type" value="Transcribed_RNA"/>
</dbReference>
<evidence type="ECO:0000313" key="2">
    <source>
        <dbReference type="EMBL" id="CAE4626898.1"/>
    </source>
</evidence>
<dbReference type="AlphaFoldDB" id="A0A7S4VRJ2"/>
<name>A0A7S4VRJ2_9STRA</name>
<evidence type="ECO:0000256" key="1">
    <source>
        <dbReference type="SAM" id="MobiDB-lite"/>
    </source>
</evidence>
<sequence>MNRTNLPNNIIPSDFSRNSSNRSISIEAMCRNDNTDTSPSAVLIRKKQKPRDNVRAFFSRLGRNKDDLPSLLSKKKLDVVKNKHGSFQLQLSQQSLSSSRKGCLKVLTQEQSLLSSCNKSSHHQCILKRRVTDRTADDDDDNDDDLYGEWDSTPITLKETAITFGTIDVIDVDLSSALSTPDNLGDSSHSIPSVTSIDSQLTVEQYETLRPSDTRKSLRKINQKVDLETMSMKKALSGCCRPGKSQEVLGKARRRTAAGQTA</sequence>
<gene>
    <name evidence="2" type="ORF">DBRI00130_LOCUS25238</name>
</gene>
<reference evidence="2" key="1">
    <citation type="submission" date="2021-01" db="EMBL/GenBank/DDBJ databases">
        <authorList>
            <person name="Corre E."/>
            <person name="Pelletier E."/>
            <person name="Niang G."/>
            <person name="Scheremetjew M."/>
            <person name="Finn R."/>
            <person name="Kale V."/>
            <person name="Holt S."/>
            <person name="Cochrane G."/>
            <person name="Meng A."/>
            <person name="Brown T."/>
            <person name="Cohen L."/>
        </authorList>
    </citation>
    <scope>NUCLEOTIDE SEQUENCE</scope>
    <source>
        <strain evidence="2">GSO104</strain>
    </source>
</reference>
<accession>A0A7S4VRJ2</accession>